<gene>
    <name evidence="9" type="ORF">GZA08_13675</name>
</gene>
<comment type="caution">
    <text evidence="9">The sequence shown here is derived from an EMBL/GenBank/DDBJ whole genome shotgun (WGS) entry which is preliminary data.</text>
</comment>
<dbReference type="RefSeq" id="WP_163894577.1">
    <property type="nucleotide sequence ID" value="NZ_JAAFYS010000003.1"/>
</dbReference>
<reference evidence="9 10" key="1">
    <citation type="submission" date="2020-02" db="EMBL/GenBank/DDBJ databases">
        <title>Pseudoroseicyclus tamarix, sp. nov., isolated from offshore sediment of a Tamarix chinensis forest.</title>
        <authorList>
            <person name="Gai Y."/>
        </authorList>
    </citation>
    <scope>NUCLEOTIDE SEQUENCE [LARGE SCALE GENOMIC DNA]</scope>
    <source>
        <strain evidence="9 10">CLL3-39</strain>
    </source>
</reference>
<evidence type="ECO:0000256" key="5">
    <source>
        <dbReference type="ARBA" id="ARBA00023004"/>
    </source>
</evidence>
<name>A0A6B2JTZ8_9RHOB</name>
<feature type="domain" description="Ferric oxidoreductase" evidence="8">
    <location>
        <begin position="61"/>
        <end position="173"/>
    </location>
</feature>
<dbReference type="GO" id="GO:0010181">
    <property type="term" value="F:FMN binding"/>
    <property type="evidence" value="ECO:0007669"/>
    <property type="project" value="TreeGrafter"/>
</dbReference>
<dbReference type="PANTHER" id="PTHR36964:SF1">
    <property type="entry name" value="PROTEIN-METHIONINE-SULFOXIDE REDUCTASE HEME-BINDING SUBUNIT MSRQ"/>
    <property type="match status" value="1"/>
</dbReference>
<evidence type="ECO:0000256" key="2">
    <source>
        <dbReference type="ARBA" id="ARBA00022448"/>
    </source>
</evidence>
<evidence type="ECO:0000256" key="3">
    <source>
        <dbReference type="ARBA" id="ARBA00022692"/>
    </source>
</evidence>
<evidence type="ECO:0000313" key="10">
    <source>
        <dbReference type="Proteomes" id="UP000474757"/>
    </source>
</evidence>
<feature type="transmembrane region" description="Helical" evidence="7">
    <location>
        <begin position="25"/>
        <end position="44"/>
    </location>
</feature>
<dbReference type="InterPro" id="IPR013130">
    <property type="entry name" value="Fe3_Rdtase_TM_dom"/>
</dbReference>
<dbReference type="EMBL" id="JAAGAB010000003">
    <property type="protein sequence ID" value="NDV02017.1"/>
    <property type="molecule type" value="Genomic_DNA"/>
</dbReference>
<dbReference type="PANTHER" id="PTHR36964">
    <property type="entry name" value="PROTEIN-METHIONINE-SULFOXIDE REDUCTASE HEME-BINDING SUBUNIT MSRQ"/>
    <property type="match status" value="1"/>
</dbReference>
<keyword evidence="2" id="KW-0813">Transport</keyword>
<dbReference type="Pfam" id="PF01794">
    <property type="entry name" value="Ferric_reduct"/>
    <property type="match status" value="1"/>
</dbReference>
<dbReference type="AlphaFoldDB" id="A0A6B2JTZ8"/>
<feature type="transmembrane region" description="Helical" evidence="7">
    <location>
        <begin position="184"/>
        <end position="203"/>
    </location>
</feature>
<keyword evidence="4 7" id="KW-1133">Transmembrane helix</keyword>
<feature type="transmembrane region" description="Helical" evidence="7">
    <location>
        <begin position="161"/>
        <end position="178"/>
    </location>
</feature>
<keyword evidence="5" id="KW-0408">Iron</keyword>
<evidence type="ECO:0000259" key="8">
    <source>
        <dbReference type="Pfam" id="PF01794"/>
    </source>
</evidence>
<feature type="transmembrane region" description="Helical" evidence="7">
    <location>
        <begin position="249"/>
        <end position="275"/>
    </location>
</feature>
<feature type="transmembrane region" description="Helical" evidence="7">
    <location>
        <begin position="97"/>
        <end position="117"/>
    </location>
</feature>
<comment type="subcellular location">
    <subcellularLocation>
        <location evidence="1">Membrane</location>
        <topology evidence="1">Multi-pass membrane protein</topology>
    </subcellularLocation>
</comment>
<dbReference type="Proteomes" id="UP000474757">
    <property type="component" value="Unassembled WGS sequence"/>
</dbReference>
<feature type="transmembrane region" description="Helical" evidence="7">
    <location>
        <begin position="56"/>
        <end position="77"/>
    </location>
</feature>
<protein>
    <recommendedName>
        <fullName evidence="8">Ferric oxidoreductase domain-containing protein</fullName>
    </recommendedName>
</protein>
<dbReference type="GO" id="GO:0016679">
    <property type="term" value="F:oxidoreductase activity, acting on diphenols and related substances as donors"/>
    <property type="evidence" value="ECO:0007669"/>
    <property type="project" value="TreeGrafter"/>
</dbReference>
<feature type="transmembrane region" description="Helical" evidence="7">
    <location>
        <begin position="215"/>
        <end position="237"/>
    </location>
</feature>
<keyword evidence="10" id="KW-1185">Reference proteome</keyword>
<organism evidence="9 10">
    <name type="scientific">Pseudoroseicyclus tamaricis</name>
    <dbReference type="NCBI Taxonomy" id="2705421"/>
    <lineage>
        <taxon>Bacteria</taxon>
        <taxon>Pseudomonadati</taxon>
        <taxon>Pseudomonadota</taxon>
        <taxon>Alphaproteobacteria</taxon>
        <taxon>Rhodobacterales</taxon>
        <taxon>Paracoccaceae</taxon>
        <taxon>Pseudoroseicyclus</taxon>
    </lineage>
</organism>
<dbReference type="GO" id="GO:0020037">
    <property type="term" value="F:heme binding"/>
    <property type="evidence" value="ECO:0007669"/>
    <property type="project" value="TreeGrafter"/>
</dbReference>
<evidence type="ECO:0000313" key="9">
    <source>
        <dbReference type="EMBL" id="NDV02017.1"/>
    </source>
</evidence>
<feature type="transmembrane region" description="Helical" evidence="7">
    <location>
        <begin position="129"/>
        <end position="149"/>
    </location>
</feature>
<proteinExistence type="predicted"/>
<evidence type="ECO:0000256" key="1">
    <source>
        <dbReference type="ARBA" id="ARBA00004141"/>
    </source>
</evidence>
<keyword evidence="3 7" id="KW-0812">Transmembrane</keyword>
<accession>A0A6B2JTZ8</accession>
<dbReference type="InterPro" id="IPR022837">
    <property type="entry name" value="MsrQ-like"/>
</dbReference>
<evidence type="ECO:0000256" key="6">
    <source>
        <dbReference type="ARBA" id="ARBA00023136"/>
    </source>
</evidence>
<sequence length="278" mass="31695">MLQTTTPGWRRALPWTEADGRLSPLRLLTFLALFYPAGWMLYWWDQRIWMIPQADLTYWSGVWAIWLLLASLAVTPLRRILRWSRLLAIRRMVGVSALLYTLVHLVIYFWLRFWAWAEIAQETATRLSLILATIALLILIALGVTSFDRAVRAMGPAWRRLHWWTYPATALAVIHFLLSPGSYAGMPFLVLGCFAWLMGWRWLDRRRQGTSPGALLLLALATTLLVLASEVLIPWALRDADPAFTLSMNWTFVIGVTPAYKMAAIGLALTAAAWARRA</sequence>
<dbReference type="GO" id="GO:0005886">
    <property type="term" value="C:plasma membrane"/>
    <property type="evidence" value="ECO:0007669"/>
    <property type="project" value="TreeGrafter"/>
</dbReference>
<keyword evidence="6 7" id="KW-0472">Membrane</keyword>
<evidence type="ECO:0000256" key="4">
    <source>
        <dbReference type="ARBA" id="ARBA00022989"/>
    </source>
</evidence>
<evidence type="ECO:0000256" key="7">
    <source>
        <dbReference type="SAM" id="Phobius"/>
    </source>
</evidence>